<feature type="signal peptide" evidence="6">
    <location>
        <begin position="1"/>
        <end position="22"/>
    </location>
</feature>
<sequence length="156" mass="15612">MKRYLTLAAVAAMGAMTLGGCANEPYNGNNYTGAQAGQAQSVSYGTITAIRAVKIEGNGTSGFGGIGGAVLGGLLGHQVGGGSGKTIATAVGALGGAWAGNRVEASSDRTNGMEVQIKRDDGQNLVIVQQADNTYLVGQRVRIIGSGTSVRVAPAQ</sequence>
<accession>A0A348HCG9</accession>
<protein>
    <submittedName>
        <fullName evidence="8">Outer membrane lipoprotein</fullName>
    </submittedName>
</protein>
<dbReference type="PANTHER" id="PTHR35603">
    <property type="match status" value="1"/>
</dbReference>
<dbReference type="KEGG" id="zpl:ZBT109_0533"/>
<dbReference type="PROSITE" id="PS51257">
    <property type="entry name" value="PROKAR_LIPOPROTEIN"/>
    <property type="match status" value="1"/>
</dbReference>
<evidence type="ECO:0000256" key="6">
    <source>
        <dbReference type="SAM" id="SignalP"/>
    </source>
</evidence>
<dbReference type="GO" id="GO:0009279">
    <property type="term" value="C:cell outer membrane"/>
    <property type="evidence" value="ECO:0007669"/>
    <property type="project" value="UniProtKB-SubCell"/>
</dbReference>
<keyword evidence="2 6" id="KW-0732">Signal</keyword>
<keyword evidence="5 8" id="KW-0449">Lipoprotein</keyword>
<feature type="domain" description="Glycine zipper 2TM" evidence="7">
    <location>
        <begin position="64"/>
        <end position="103"/>
    </location>
</feature>
<name>A0A348HCG9_9GAMM</name>
<dbReference type="PANTHER" id="PTHR35603:SF1">
    <property type="entry name" value="OUTER MEMBRANE LIPOPROTEIN SLYB"/>
    <property type="match status" value="1"/>
</dbReference>
<keyword evidence="4" id="KW-0564">Palmitate</keyword>
<evidence type="ECO:0000256" key="5">
    <source>
        <dbReference type="ARBA" id="ARBA00023288"/>
    </source>
</evidence>
<dbReference type="InterPro" id="IPR008816">
    <property type="entry name" value="Gly_zipper_2TM_dom"/>
</dbReference>
<gene>
    <name evidence="8" type="ORF">ZBT109_0533</name>
</gene>
<comment type="subcellular location">
    <subcellularLocation>
        <location evidence="1">Cell outer membrane</location>
        <topology evidence="1">Lipid-anchor</topology>
    </subcellularLocation>
</comment>
<dbReference type="STRING" id="1123510.GCA_000620025_01495"/>
<dbReference type="Pfam" id="PF05433">
    <property type="entry name" value="Rick_17kDa_Anti"/>
    <property type="match status" value="1"/>
</dbReference>
<reference evidence="8 9" key="1">
    <citation type="submission" date="2018-09" db="EMBL/GenBank/DDBJ databases">
        <title>Zymobacter palmae IAM14233 (=T109) whole genome analysis.</title>
        <authorList>
            <person name="Yanase H."/>
        </authorList>
    </citation>
    <scope>NUCLEOTIDE SEQUENCE [LARGE SCALE GENOMIC DNA]</scope>
    <source>
        <strain evidence="8 9">IAM14233</strain>
    </source>
</reference>
<dbReference type="InterPro" id="IPR051407">
    <property type="entry name" value="Bact_OM_lipoprot/Surf_antigen"/>
</dbReference>
<evidence type="ECO:0000256" key="3">
    <source>
        <dbReference type="ARBA" id="ARBA00023136"/>
    </source>
</evidence>
<evidence type="ECO:0000259" key="7">
    <source>
        <dbReference type="Pfam" id="PF05433"/>
    </source>
</evidence>
<keyword evidence="3" id="KW-0472">Membrane</keyword>
<keyword evidence="9" id="KW-1185">Reference proteome</keyword>
<feature type="chain" id="PRO_5016708211" evidence="6">
    <location>
        <begin position="23"/>
        <end position="156"/>
    </location>
</feature>
<dbReference type="OrthoDB" id="5298161at2"/>
<evidence type="ECO:0000256" key="2">
    <source>
        <dbReference type="ARBA" id="ARBA00022729"/>
    </source>
</evidence>
<evidence type="ECO:0000313" key="9">
    <source>
        <dbReference type="Proteomes" id="UP000267342"/>
    </source>
</evidence>
<dbReference type="AlphaFoldDB" id="A0A348HCG9"/>
<dbReference type="RefSeq" id="WP_027704877.1">
    <property type="nucleotide sequence ID" value="NZ_AP018933.1"/>
</dbReference>
<evidence type="ECO:0000256" key="4">
    <source>
        <dbReference type="ARBA" id="ARBA00023139"/>
    </source>
</evidence>
<dbReference type="Proteomes" id="UP000267342">
    <property type="component" value="Chromosome"/>
</dbReference>
<dbReference type="EMBL" id="AP018933">
    <property type="protein sequence ID" value="BBG29321.1"/>
    <property type="molecule type" value="Genomic_DNA"/>
</dbReference>
<organism evidence="8 9">
    <name type="scientific">Zymobacter palmae</name>
    <dbReference type="NCBI Taxonomy" id="33074"/>
    <lineage>
        <taxon>Bacteria</taxon>
        <taxon>Pseudomonadati</taxon>
        <taxon>Pseudomonadota</taxon>
        <taxon>Gammaproteobacteria</taxon>
        <taxon>Oceanospirillales</taxon>
        <taxon>Halomonadaceae</taxon>
        <taxon>Zymobacter group</taxon>
        <taxon>Zymobacter</taxon>
    </lineage>
</organism>
<proteinExistence type="predicted"/>
<evidence type="ECO:0000313" key="8">
    <source>
        <dbReference type="EMBL" id="BBG29321.1"/>
    </source>
</evidence>
<evidence type="ECO:0000256" key="1">
    <source>
        <dbReference type="ARBA" id="ARBA00004459"/>
    </source>
</evidence>